<keyword evidence="9" id="KW-1185">Reference proteome</keyword>
<accession>A0A261Y6P4</accession>
<evidence type="ECO:0000256" key="2">
    <source>
        <dbReference type="ARBA" id="ARBA00022670"/>
    </source>
</evidence>
<comment type="caution">
    <text evidence="8">The sequence shown here is derived from an EMBL/GenBank/DDBJ whole genome shotgun (WGS) entry which is preliminary data.</text>
</comment>
<dbReference type="FunFam" id="3.40.50.200:FF:000007">
    <property type="entry name" value="Subtilisin-like serine protease"/>
    <property type="match status" value="1"/>
</dbReference>
<dbReference type="InterPro" id="IPR015500">
    <property type="entry name" value="Peptidase_S8_subtilisin-rel"/>
</dbReference>
<evidence type="ECO:0000256" key="3">
    <source>
        <dbReference type="ARBA" id="ARBA00022801"/>
    </source>
</evidence>
<dbReference type="SUPFAM" id="SSF52743">
    <property type="entry name" value="Subtilisin-like"/>
    <property type="match status" value="1"/>
</dbReference>
<dbReference type="Gene3D" id="3.40.50.200">
    <property type="entry name" value="Peptidase S8/S53 domain"/>
    <property type="match status" value="1"/>
</dbReference>
<dbReference type="InterPro" id="IPR022398">
    <property type="entry name" value="Peptidase_S8_His-AS"/>
</dbReference>
<dbReference type="InterPro" id="IPR000209">
    <property type="entry name" value="Peptidase_S8/S53_dom"/>
</dbReference>
<dbReference type="GO" id="GO:0005615">
    <property type="term" value="C:extracellular space"/>
    <property type="evidence" value="ECO:0007669"/>
    <property type="project" value="TreeGrafter"/>
</dbReference>
<dbReference type="PANTHER" id="PTHR43806">
    <property type="entry name" value="PEPTIDASE S8"/>
    <property type="match status" value="1"/>
</dbReference>
<evidence type="ECO:0000256" key="5">
    <source>
        <dbReference type="PROSITE-ProRule" id="PRU01240"/>
    </source>
</evidence>
<keyword evidence="3 5" id="KW-0378">Hydrolase</keyword>
<evidence type="ECO:0000313" key="8">
    <source>
        <dbReference type="EMBL" id="OZJ06251.1"/>
    </source>
</evidence>
<evidence type="ECO:0000256" key="1">
    <source>
        <dbReference type="ARBA" id="ARBA00011073"/>
    </source>
</evidence>
<dbReference type="InterPro" id="IPR036852">
    <property type="entry name" value="Peptidase_S8/S53_dom_sf"/>
</dbReference>
<dbReference type="PRINTS" id="PR00723">
    <property type="entry name" value="SUBTILISIN"/>
</dbReference>
<dbReference type="Pfam" id="PF00082">
    <property type="entry name" value="Peptidase_S8"/>
    <property type="match status" value="1"/>
</dbReference>
<feature type="domain" description="Peptidase S8/S53" evidence="7">
    <location>
        <begin position="154"/>
        <end position="390"/>
    </location>
</feature>
<dbReference type="CDD" id="cd04077">
    <property type="entry name" value="Peptidases_S8_PCSK9_ProteinaseK_like"/>
    <property type="match status" value="1"/>
</dbReference>
<dbReference type="PROSITE" id="PS51892">
    <property type="entry name" value="SUBTILASE"/>
    <property type="match status" value="1"/>
</dbReference>
<dbReference type="PROSITE" id="PS00137">
    <property type="entry name" value="SUBTILASE_HIS"/>
    <property type="match status" value="1"/>
</dbReference>
<feature type="active site" description="Charge relay system" evidence="5">
    <location>
        <position position="356"/>
    </location>
</feature>
<dbReference type="Proteomes" id="UP000242875">
    <property type="component" value="Unassembled WGS sequence"/>
</dbReference>
<dbReference type="InterPro" id="IPR034193">
    <property type="entry name" value="PCSK9_ProteinaseK-like"/>
</dbReference>
<evidence type="ECO:0000256" key="6">
    <source>
        <dbReference type="RuleBase" id="RU003355"/>
    </source>
</evidence>
<dbReference type="GO" id="GO:0004252">
    <property type="term" value="F:serine-type endopeptidase activity"/>
    <property type="evidence" value="ECO:0007669"/>
    <property type="project" value="UniProtKB-UniRule"/>
</dbReference>
<keyword evidence="4 5" id="KW-0720">Serine protease</keyword>
<dbReference type="GO" id="GO:0006508">
    <property type="term" value="P:proteolysis"/>
    <property type="evidence" value="ECO:0007669"/>
    <property type="project" value="UniProtKB-KW"/>
</dbReference>
<feature type="active site" description="Charge relay system" evidence="5">
    <location>
        <position position="195"/>
    </location>
</feature>
<evidence type="ECO:0000256" key="4">
    <source>
        <dbReference type="ARBA" id="ARBA00022825"/>
    </source>
</evidence>
<keyword evidence="2 5" id="KW-0645">Protease</keyword>
<dbReference type="AlphaFoldDB" id="A0A261Y6P4"/>
<name>A0A261Y6P4_9FUNG</name>
<feature type="active site" description="Charge relay system" evidence="5">
    <location>
        <position position="163"/>
    </location>
</feature>
<dbReference type="InterPro" id="IPR023827">
    <property type="entry name" value="Peptidase_S8_Asp-AS"/>
</dbReference>
<evidence type="ECO:0000259" key="7">
    <source>
        <dbReference type="Pfam" id="PF00082"/>
    </source>
</evidence>
<dbReference type="PANTHER" id="PTHR43806:SF11">
    <property type="entry name" value="CEREVISIN-RELATED"/>
    <property type="match status" value="1"/>
</dbReference>
<dbReference type="InterPro" id="IPR023828">
    <property type="entry name" value="Peptidase_S8_Ser-AS"/>
</dbReference>
<sequence>MLVAATFISCVWAAKNLAVFHAKPSLDFLDRVLNSDGTVRAKSLHLPDILTFDDQTHILIWDGDDAQLDRMRNHPDVAHLESDQIVRIQPFNTKTAAIGIRNAYRELDVIEPVKTAATNSTIVTQTNTAGWGLPRIAQRNLPIQKQYTYVSSAGAGVYVYVVDTGINTAHRDFGGRATWGTTTTAGNVRTDDNGHGTLVAGIIGGTVYGVAKNTSLVAVKALDKDGSGTVSDMLYGLQYVIQQKQKNPSRKMLANLSLGTKKSTALNQAIEAMARAGIAMVAAAGNGNDQGIGQNACNYSPASSQNAITVGATDQYDRLAPFSNYGQCVNLFAPGVGVTSTYIGSTTATNTESGTSFSCPYTAGIVALLLGESQVNMSPADILSNITSLATSNVVLGLGSTRSPNLLAYNG</sequence>
<gene>
    <name evidence="8" type="ORF">BZG36_00844</name>
</gene>
<dbReference type="OrthoDB" id="206201at2759"/>
<organism evidence="8 9">
    <name type="scientific">Bifiguratus adelaidae</name>
    <dbReference type="NCBI Taxonomy" id="1938954"/>
    <lineage>
        <taxon>Eukaryota</taxon>
        <taxon>Fungi</taxon>
        <taxon>Fungi incertae sedis</taxon>
        <taxon>Mucoromycota</taxon>
        <taxon>Mucoromycotina</taxon>
        <taxon>Endogonomycetes</taxon>
        <taxon>Endogonales</taxon>
        <taxon>Endogonales incertae sedis</taxon>
        <taxon>Bifiguratus</taxon>
    </lineage>
</organism>
<protein>
    <recommendedName>
        <fullName evidence="7">Peptidase S8/S53 domain-containing protein</fullName>
    </recommendedName>
</protein>
<comment type="similarity">
    <text evidence="1 5 6">Belongs to the peptidase S8 family.</text>
</comment>
<dbReference type="EMBL" id="MVBO01000005">
    <property type="protein sequence ID" value="OZJ06251.1"/>
    <property type="molecule type" value="Genomic_DNA"/>
</dbReference>
<evidence type="ECO:0000313" key="9">
    <source>
        <dbReference type="Proteomes" id="UP000242875"/>
    </source>
</evidence>
<dbReference type="PROSITE" id="PS00138">
    <property type="entry name" value="SUBTILASE_SER"/>
    <property type="match status" value="1"/>
</dbReference>
<proteinExistence type="inferred from homology"/>
<dbReference type="InterPro" id="IPR050131">
    <property type="entry name" value="Peptidase_S8_subtilisin-like"/>
</dbReference>
<reference evidence="8 9" key="1">
    <citation type="journal article" date="2017" name="Mycologia">
        <title>Bifiguratus adelaidae, gen. et sp. nov., a new member of Mucoromycotina in endophytic and soil-dwelling habitats.</title>
        <authorList>
            <person name="Torres-Cruz T.J."/>
            <person name="Billingsley Tobias T.L."/>
            <person name="Almatruk M."/>
            <person name="Hesse C."/>
            <person name="Kuske C.R."/>
            <person name="Desiro A."/>
            <person name="Benucci G.M."/>
            <person name="Bonito G."/>
            <person name="Stajich J.E."/>
            <person name="Dunlap C."/>
            <person name="Arnold A.E."/>
            <person name="Porras-Alfaro A."/>
        </authorList>
    </citation>
    <scope>NUCLEOTIDE SEQUENCE [LARGE SCALE GENOMIC DNA]</scope>
    <source>
        <strain evidence="8 9">AZ0501</strain>
    </source>
</reference>
<dbReference type="PROSITE" id="PS00136">
    <property type="entry name" value="SUBTILASE_ASP"/>
    <property type="match status" value="1"/>
</dbReference>